<evidence type="ECO:0000313" key="4">
    <source>
        <dbReference type="Proteomes" id="UP000253426"/>
    </source>
</evidence>
<evidence type="ECO:0000256" key="1">
    <source>
        <dbReference type="ARBA" id="ARBA00009460"/>
    </source>
</evidence>
<keyword evidence="2" id="KW-0808">Transferase</keyword>
<keyword evidence="2 3" id="KW-0418">Kinase</keyword>
<comment type="similarity">
    <text evidence="1 2">Belongs to the fructosamine kinase family.</text>
</comment>
<dbReference type="PANTHER" id="PTHR12149">
    <property type="entry name" value="FRUCTOSAMINE 3 KINASE-RELATED PROTEIN"/>
    <property type="match status" value="1"/>
</dbReference>
<sequence>MDAALLHAIGTEIERATGHSLGACEARPVGGGCIHEAYVLVAFTPYFVKVNAMAKAGLFDAEMDALRALAATGAIRVPRPVTIGRHGDRSFLVLEHVAMGLSGASSWETFGAQLAAMHRHLSPDRSYGWHCANYIGVTPQPNAASRDWLIFWREQRLGFQLKLAGEQGVRFTGAERLLERLPLFFEGYAPEPSLLHGDLWSGNASFTDDGVPIIYDPASYHGDRECDLAFTELFGSFPAAFYEAYDQSWPRHRNWPMRRDLYNLYHVLNHFHLFGGGYRSQAQQMIHELNRLVS</sequence>
<dbReference type="SUPFAM" id="SSF56112">
    <property type="entry name" value="Protein kinase-like (PK-like)"/>
    <property type="match status" value="1"/>
</dbReference>
<dbReference type="RefSeq" id="WP_113957825.1">
    <property type="nucleotide sequence ID" value="NZ_QNRR01000002.1"/>
</dbReference>
<name>A0A366HUB4_9BACT</name>
<dbReference type="PIRSF" id="PIRSF006221">
    <property type="entry name" value="Ketosamine-3-kinase"/>
    <property type="match status" value="1"/>
</dbReference>
<accession>A0A366HUB4</accession>
<dbReference type="EMBL" id="QNRR01000002">
    <property type="protein sequence ID" value="RBP46297.1"/>
    <property type="molecule type" value="Genomic_DNA"/>
</dbReference>
<dbReference type="InterPro" id="IPR011009">
    <property type="entry name" value="Kinase-like_dom_sf"/>
</dbReference>
<dbReference type="PANTHER" id="PTHR12149:SF8">
    <property type="entry name" value="PROTEIN-RIBULOSAMINE 3-KINASE"/>
    <property type="match status" value="1"/>
</dbReference>
<protein>
    <submittedName>
        <fullName evidence="3">Fructosamine-3-kinase</fullName>
    </submittedName>
</protein>
<proteinExistence type="inferred from homology"/>
<evidence type="ECO:0000313" key="3">
    <source>
        <dbReference type="EMBL" id="RBP46297.1"/>
    </source>
</evidence>
<organism evidence="3 4">
    <name type="scientific">Roseimicrobium gellanilyticum</name>
    <dbReference type="NCBI Taxonomy" id="748857"/>
    <lineage>
        <taxon>Bacteria</taxon>
        <taxon>Pseudomonadati</taxon>
        <taxon>Verrucomicrobiota</taxon>
        <taxon>Verrucomicrobiia</taxon>
        <taxon>Verrucomicrobiales</taxon>
        <taxon>Verrucomicrobiaceae</taxon>
        <taxon>Roseimicrobium</taxon>
    </lineage>
</organism>
<evidence type="ECO:0000256" key="2">
    <source>
        <dbReference type="PIRNR" id="PIRNR006221"/>
    </source>
</evidence>
<comment type="caution">
    <text evidence="3">The sequence shown here is derived from an EMBL/GenBank/DDBJ whole genome shotgun (WGS) entry which is preliminary data.</text>
</comment>
<keyword evidence="4" id="KW-1185">Reference proteome</keyword>
<dbReference type="AlphaFoldDB" id="A0A366HUB4"/>
<reference evidence="3 4" key="1">
    <citation type="submission" date="2018-06" db="EMBL/GenBank/DDBJ databases">
        <title>Genomic Encyclopedia of Type Strains, Phase IV (KMG-IV): sequencing the most valuable type-strain genomes for metagenomic binning, comparative biology and taxonomic classification.</title>
        <authorList>
            <person name="Goeker M."/>
        </authorList>
    </citation>
    <scope>NUCLEOTIDE SEQUENCE [LARGE SCALE GENOMIC DNA]</scope>
    <source>
        <strain evidence="3 4">DSM 25532</strain>
    </source>
</reference>
<dbReference type="InterPro" id="IPR016477">
    <property type="entry name" value="Fructo-/Ketosamine-3-kinase"/>
</dbReference>
<dbReference type="Gene3D" id="3.90.1200.10">
    <property type="match status" value="1"/>
</dbReference>
<gene>
    <name evidence="3" type="ORF">DES53_102685</name>
</gene>
<dbReference type="Proteomes" id="UP000253426">
    <property type="component" value="Unassembled WGS sequence"/>
</dbReference>
<dbReference type="GO" id="GO:0016301">
    <property type="term" value="F:kinase activity"/>
    <property type="evidence" value="ECO:0007669"/>
    <property type="project" value="UniProtKB-UniRule"/>
</dbReference>
<dbReference type="Pfam" id="PF03881">
    <property type="entry name" value="Fructosamin_kin"/>
    <property type="match status" value="1"/>
</dbReference>
<dbReference type="Gene3D" id="3.30.200.20">
    <property type="entry name" value="Phosphorylase Kinase, domain 1"/>
    <property type="match status" value="1"/>
</dbReference>
<dbReference type="OrthoDB" id="5291879at2"/>